<keyword evidence="4" id="KW-1185">Reference proteome</keyword>
<dbReference type="EMBL" id="CM017615">
    <property type="protein sequence ID" value="TYI22886.1"/>
    <property type="molecule type" value="Genomic_DNA"/>
</dbReference>
<dbReference type="SUPFAM" id="SSF56112">
    <property type="entry name" value="Protein kinase-like (PK-like)"/>
    <property type="match status" value="1"/>
</dbReference>
<comment type="similarity">
    <text evidence="1">Belongs to the protein kinase superfamily. ADCK protein kinase family.</text>
</comment>
<dbReference type="Proteomes" id="UP000322667">
    <property type="component" value="Chromosome A06"/>
</dbReference>
<evidence type="ECO:0000313" key="3">
    <source>
        <dbReference type="EMBL" id="TYI22886.1"/>
    </source>
</evidence>
<dbReference type="PANTHER" id="PTHR10566:SF119">
    <property type="entry name" value="OS04G0640500 PROTEIN"/>
    <property type="match status" value="1"/>
</dbReference>
<evidence type="ECO:0000259" key="2">
    <source>
        <dbReference type="PROSITE" id="PS50011"/>
    </source>
</evidence>
<evidence type="ECO:0000256" key="1">
    <source>
        <dbReference type="ARBA" id="ARBA00009670"/>
    </source>
</evidence>
<dbReference type="GO" id="GO:0004672">
    <property type="term" value="F:protein kinase activity"/>
    <property type="evidence" value="ECO:0007669"/>
    <property type="project" value="InterPro"/>
</dbReference>
<dbReference type="AlphaFoldDB" id="A0A5D2Q394"/>
<dbReference type="CDD" id="cd05121">
    <property type="entry name" value="ABC1_ADCK3-like"/>
    <property type="match status" value="1"/>
</dbReference>
<dbReference type="InterPro" id="IPR004147">
    <property type="entry name" value="ABC1_dom"/>
</dbReference>
<dbReference type="InterPro" id="IPR000719">
    <property type="entry name" value="Prot_kinase_dom"/>
</dbReference>
<dbReference type="Pfam" id="PF03109">
    <property type="entry name" value="ABC1"/>
    <property type="match status" value="1"/>
</dbReference>
<reference evidence="3 4" key="1">
    <citation type="submission" date="2019-07" db="EMBL/GenBank/DDBJ databases">
        <title>WGS assembly of Gossypium tomentosum.</title>
        <authorList>
            <person name="Chen Z.J."/>
            <person name="Sreedasyam A."/>
            <person name="Ando A."/>
            <person name="Song Q."/>
            <person name="De L."/>
            <person name="Hulse-Kemp A."/>
            <person name="Ding M."/>
            <person name="Ye W."/>
            <person name="Kirkbride R."/>
            <person name="Jenkins J."/>
            <person name="Plott C."/>
            <person name="Lovell J."/>
            <person name="Lin Y.-M."/>
            <person name="Vaughn R."/>
            <person name="Liu B."/>
            <person name="Li W."/>
            <person name="Simpson S."/>
            <person name="Scheffler B."/>
            <person name="Saski C."/>
            <person name="Grover C."/>
            <person name="Hu G."/>
            <person name="Conover J."/>
            <person name="Carlson J."/>
            <person name="Shu S."/>
            <person name="Boston L."/>
            <person name="Williams M."/>
            <person name="Peterson D."/>
            <person name="Mcgee K."/>
            <person name="Jones D."/>
            <person name="Wendel J."/>
            <person name="Stelly D."/>
            <person name="Grimwood J."/>
            <person name="Schmutz J."/>
        </authorList>
    </citation>
    <scope>NUCLEOTIDE SEQUENCE [LARGE SCALE GENOMIC DNA]</scope>
    <source>
        <strain evidence="3">7179.01</strain>
    </source>
</reference>
<organism evidence="3 4">
    <name type="scientific">Gossypium tomentosum</name>
    <name type="common">Hawaiian cotton</name>
    <name type="synonym">Gossypium sandvicense</name>
    <dbReference type="NCBI Taxonomy" id="34277"/>
    <lineage>
        <taxon>Eukaryota</taxon>
        <taxon>Viridiplantae</taxon>
        <taxon>Streptophyta</taxon>
        <taxon>Embryophyta</taxon>
        <taxon>Tracheophyta</taxon>
        <taxon>Spermatophyta</taxon>
        <taxon>Magnoliopsida</taxon>
        <taxon>eudicotyledons</taxon>
        <taxon>Gunneridae</taxon>
        <taxon>Pentapetalae</taxon>
        <taxon>rosids</taxon>
        <taxon>malvids</taxon>
        <taxon>Malvales</taxon>
        <taxon>Malvaceae</taxon>
        <taxon>Malvoideae</taxon>
        <taxon>Gossypium</taxon>
    </lineage>
</organism>
<evidence type="ECO:0000313" key="4">
    <source>
        <dbReference type="Proteomes" id="UP000322667"/>
    </source>
</evidence>
<sequence length="537" mass="60431">MERSDQMFKVRAAELRKILVELGPAYIKIAQAVSSRPDLIQPSYLDELSLLQDRITPFSTEVALDTIEKELGLQIDELFSEISPEPVAAASLGQVYQARLRRSGQVVAVKVQRPGVQAAISLDILILRFLAGVVKKAGKFNTDLQAVIDEWASSLFREMDYRKEADNGLKFRRLYGGIKDVFVPNINMEHTTRRVLVMEWVEGQKLSEVKDLYLVEVGVYCSFNQLLENGFYHADPHPGNLFRTYDGKLAYIDFGMMGEFKQEFREGFIEACLHLVNRDFDALSKDFVTLGLLPPTAEKEAVTKALTGVFQDAVAKGVQNISFGDLLGNLGTTMYKFKFQIPSYFSLVIRSLAVLEGIAISSDPNYKVLGSTYPWIAKKVLTDSSPQLKSSLQALLYKDGAFRIDRLESLLTESLRARTEKAFVKIQREEANSRMVFKEILSFTLTEKGSFVREILIEEFAKEVNGVGNPNNNQSAYLEESSLLSYQPALVSEILAMLSIIPELPPELQQQLLRLPADLARRLISRASARTIQRIFL</sequence>
<feature type="domain" description="Protein kinase" evidence="2">
    <location>
        <begin position="81"/>
        <end position="415"/>
    </location>
</feature>
<dbReference type="InterPro" id="IPR011009">
    <property type="entry name" value="Kinase-like_dom_sf"/>
</dbReference>
<dbReference type="InterPro" id="IPR050154">
    <property type="entry name" value="UbiB_kinase"/>
</dbReference>
<dbReference type="PANTHER" id="PTHR10566">
    <property type="entry name" value="CHAPERONE-ACTIVITY OF BC1 COMPLEX CABC1 -RELATED"/>
    <property type="match status" value="1"/>
</dbReference>
<gene>
    <name evidence="3" type="ORF">ES332_A06G131300v1</name>
</gene>
<name>A0A5D2Q394_GOSTO</name>
<protein>
    <recommendedName>
        <fullName evidence="2">Protein kinase domain-containing protein</fullName>
    </recommendedName>
</protein>
<dbReference type="PROSITE" id="PS50011">
    <property type="entry name" value="PROTEIN_KINASE_DOM"/>
    <property type="match status" value="1"/>
</dbReference>
<proteinExistence type="inferred from homology"/>
<dbReference type="GO" id="GO:0005524">
    <property type="term" value="F:ATP binding"/>
    <property type="evidence" value="ECO:0007669"/>
    <property type="project" value="InterPro"/>
</dbReference>
<accession>A0A5D2Q394</accession>
<dbReference type="Gene3D" id="1.10.510.10">
    <property type="entry name" value="Transferase(Phosphotransferase) domain 1"/>
    <property type="match status" value="1"/>
</dbReference>